<proteinExistence type="predicted"/>
<evidence type="ECO:0000313" key="2">
    <source>
        <dbReference type="Proteomes" id="UP000092445"/>
    </source>
</evidence>
<reference evidence="1" key="2">
    <citation type="submission" date="2020-05" db="UniProtKB">
        <authorList>
            <consortium name="EnsemblMetazoa"/>
        </authorList>
    </citation>
    <scope>IDENTIFICATION</scope>
    <source>
        <strain evidence="1">IAEA</strain>
    </source>
</reference>
<organism evidence="1 2">
    <name type="scientific">Glossina pallidipes</name>
    <name type="common">Tsetse fly</name>
    <dbReference type="NCBI Taxonomy" id="7398"/>
    <lineage>
        <taxon>Eukaryota</taxon>
        <taxon>Metazoa</taxon>
        <taxon>Ecdysozoa</taxon>
        <taxon>Arthropoda</taxon>
        <taxon>Hexapoda</taxon>
        <taxon>Insecta</taxon>
        <taxon>Pterygota</taxon>
        <taxon>Neoptera</taxon>
        <taxon>Endopterygota</taxon>
        <taxon>Diptera</taxon>
        <taxon>Brachycera</taxon>
        <taxon>Muscomorpha</taxon>
        <taxon>Hippoboscoidea</taxon>
        <taxon>Glossinidae</taxon>
        <taxon>Glossina</taxon>
    </lineage>
</organism>
<accession>A0A1B0AJ31</accession>
<reference evidence="2" key="1">
    <citation type="submission" date="2014-03" db="EMBL/GenBank/DDBJ databases">
        <authorList>
            <person name="Aksoy S."/>
            <person name="Warren W."/>
            <person name="Wilson R.K."/>
        </authorList>
    </citation>
    <scope>NUCLEOTIDE SEQUENCE [LARGE SCALE GENOMIC DNA]</scope>
    <source>
        <strain evidence="2">IAEA</strain>
    </source>
</reference>
<keyword evidence="2" id="KW-1185">Reference proteome</keyword>
<dbReference type="AlphaFoldDB" id="A0A1B0AJ31"/>
<evidence type="ECO:0000313" key="1">
    <source>
        <dbReference type="EnsemblMetazoa" id="GPAI047415-PA"/>
    </source>
</evidence>
<protein>
    <submittedName>
        <fullName evidence="1">Uncharacterized protein</fullName>
    </submittedName>
</protein>
<sequence length="166" mass="19917">MHKARHKANVIADFVKIFLRSRSKYMTDVFDIVDKLNTGIDKYVEDLEIWFLGFNGKNLKMEYLRQFLYMDLRFRCFLNFFCRLLREPLIVRGFGSKQTAILGEFYLMPFLEWLVLVKTRRHSIVFTKSRNHDLTPAAKWDAHKPATDNTYNTSYIEVAYEEMFIY</sequence>
<dbReference type="EnsemblMetazoa" id="GPAI047415-RA">
    <property type="protein sequence ID" value="GPAI047415-PA"/>
    <property type="gene ID" value="GPAI047415"/>
</dbReference>
<name>A0A1B0AJ31_GLOPL</name>
<dbReference type="Proteomes" id="UP000092445">
    <property type="component" value="Unassembled WGS sequence"/>
</dbReference>
<dbReference type="VEuPathDB" id="VectorBase:GPAI047415"/>